<comment type="caution">
    <text evidence="2">The sequence shown here is derived from an EMBL/GenBank/DDBJ whole genome shotgun (WGS) entry which is preliminary data.</text>
</comment>
<evidence type="ECO:0000313" key="3">
    <source>
        <dbReference type="Proteomes" id="UP000617340"/>
    </source>
</evidence>
<accession>A0A834J8D8</accession>
<dbReference type="AlphaFoldDB" id="A0A834J8D8"/>
<keyword evidence="3" id="KW-1185">Reference proteome</keyword>
<sequence length="161" mass="19257">MWANNGHFGSSRDALHFVHYSVHVFMWPRVLLLLLRRGNRVRGGWMRKQKDEDENEEEEKEEEEKKEVEEEKDVESPIKSPRLLRKLAWMDHPPMERTNDRSRTHGRSQSYHRNVKYPRLLIDIGGDYDRYRIPIKNSPKGEVPKVLSNAILRWFEEQPPA</sequence>
<feature type="compositionally biased region" description="Basic and acidic residues" evidence="1">
    <location>
        <begin position="93"/>
        <end position="103"/>
    </location>
</feature>
<dbReference type="Proteomes" id="UP000617340">
    <property type="component" value="Unassembled WGS sequence"/>
</dbReference>
<feature type="compositionally biased region" description="Acidic residues" evidence="1">
    <location>
        <begin position="52"/>
        <end position="62"/>
    </location>
</feature>
<evidence type="ECO:0000256" key="1">
    <source>
        <dbReference type="SAM" id="MobiDB-lite"/>
    </source>
</evidence>
<feature type="region of interest" description="Disordered" evidence="1">
    <location>
        <begin position="46"/>
        <end position="110"/>
    </location>
</feature>
<name>A0A834J8D8_VESGE</name>
<reference evidence="2" key="1">
    <citation type="journal article" date="2020" name="G3 (Bethesda)">
        <title>High-Quality Assemblies for Three Invasive Social Wasps from the &lt;i&gt;Vespula&lt;/i&gt; Genus.</title>
        <authorList>
            <person name="Harrop T.W.R."/>
            <person name="Guhlin J."/>
            <person name="McLaughlin G.M."/>
            <person name="Permina E."/>
            <person name="Stockwell P."/>
            <person name="Gilligan J."/>
            <person name="Le Lec M.F."/>
            <person name="Gruber M.A.M."/>
            <person name="Quinn O."/>
            <person name="Lovegrove M."/>
            <person name="Duncan E.J."/>
            <person name="Remnant E.J."/>
            <person name="Van Eeckhoven J."/>
            <person name="Graham B."/>
            <person name="Knapp R.A."/>
            <person name="Langford K.W."/>
            <person name="Kronenberg Z."/>
            <person name="Press M.O."/>
            <person name="Eacker S.M."/>
            <person name="Wilson-Rankin E.E."/>
            <person name="Purcell J."/>
            <person name="Lester P.J."/>
            <person name="Dearden P.K."/>
        </authorList>
    </citation>
    <scope>NUCLEOTIDE SEQUENCE</scope>
    <source>
        <strain evidence="2">Linc-1</strain>
    </source>
</reference>
<organism evidence="2 3">
    <name type="scientific">Vespula germanica</name>
    <name type="common">German yellow jacket</name>
    <name type="synonym">Paravespula germanica</name>
    <dbReference type="NCBI Taxonomy" id="30212"/>
    <lineage>
        <taxon>Eukaryota</taxon>
        <taxon>Metazoa</taxon>
        <taxon>Ecdysozoa</taxon>
        <taxon>Arthropoda</taxon>
        <taxon>Hexapoda</taxon>
        <taxon>Insecta</taxon>
        <taxon>Pterygota</taxon>
        <taxon>Neoptera</taxon>
        <taxon>Endopterygota</taxon>
        <taxon>Hymenoptera</taxon>
        <taxon>Apocrita</taxon>
        <taxon>Aculeata</taxon>
        <taxon>Vespoidea</taxon>
        <taxon>Vespidae</taxon>
        <taxon>Vespinae</taxon>
        <taxon>Vespula</taxon>
    </lineage>
</organism>
<dbReference type="EMBL" id="JACSDZ010000019">
    <property type="protein sequence ID" value="KAF7383305.1"/>
    <property type="molecule type" value="Genomic_DNA"/>
</dbReference>
<gene>
    <name evidence="2" type="ORF">HZH68_015154</name>
</gene>
<protein>
    <submittedName>
        <fullName evidence="2">Uncharacterized protein</fullName>
    </submittedName>
</protein>
<evidence type="ECO:0000313" key="2">
    <source>
        <dbReference type="EMBL" id="KAF7383305.1"/>
    </source>
</evidence>
<proteinExistence type="predicted"/>